<keyword evidence="2" id="KW-1185">Reference proteome</keyword>
<dbReference type="InterPro" id="IPR050583">
    <property type="entry name" value="Mycobacterial_A85_antigen"/>
</dbReference>
<dbReference type="Gene3D" id="3.40.50.1820">
    <property type="entry name" value="alpha/beta hydrolase"/>
    <property type="match status" value="1"/>
</dbReference>
<evidence type="ECO:0000313" key="2">
    <source>
        <dbReference type="Proteomes" id="UP001649230"/>
    </source>
</evidence>
<dbReference type="Pfam" id="PF00756">
    <property type="entry name" value="Esterase"/>
    <property type="match status" value="1"/>
</dbReference>
<evidence type="ECO:0008006" key="3">
    <source>
        <dbReference type="Google" id="ProtNLM"/>
    </source>
</evidence>
<dbReference type="RefSeq" id="WP_235118133.1">
    <property type="nucleotide sequence ID" value="NZ_CP090978.1"/>
</dbReference>
<dbReference type="InterPro" id="IPR029058">
    <property type="entry name" value="AB_hydrolase_fold"/>
</dbReference>
<dbReference type="SUPFAM" id="SSF53474">
    <property type="entry name" value="alpha/beta-Hydrolases"/>
    <property type="match status" value="1"/>
</dbReference>
<evidence type="ECO:0000313" key="1">
    <source>
        <dbReference type="EMBL" id="UJF31788.1"/>
    </source>
</evidence>
<protein>
    <recommendedName>
        <fullName evidence="3">Esterase</fullName>
    </recommendedName>
</protein>
<dbReference type="InterPro" id="IPR000801">
    <property type="entry name" value="Esterase-like"/>
</dbReference>
<accession>A0ABY3SCR4</accession>
<gene>
    <name evidence="1" type="ORF">L0M14_18680</name>
</gene>
<proteinExistence type="predicted"/>
<dbReference type="EMBL" id="CP090978">
    <property type="protein sequence ID" value="UJF31788.1"/>
    <property type="molecule type" value="Genomic_DNA"/>
</dbReference>
<dbReference type="PANTHER" id="PTHR48098">
    <property type="entry name" value="ENTEROCHELIN ESTERASE-RELATED"/>
    <property type="match status" value="1"/>
</dbReference>
<reference evidence="1 2" key="1">
    <citation type="journal article" date="2024" name="Int. J. Syst. Evol. Microbiol.">
        <title>Paenibacillus hexagrammi sp. nov., a novel bacterium isolated from the gut content of Hexagrammos agrammus.</title>
        <authorList>
            <person name="Jung H.K."/>
            <person name="Kim D.G."/>
            <person name="Zin H."/>
            <person name="Park J."/>
            <person name="Jung H."/>
            <person name="Kim Y.O."/>
            <person name="Kong H.J."/>
            <person name="Kim J.W."/>
            <person name="Kim Y.S."/>
        </authorList>
    </citation>
    <scope>NUCLEOTIDE SEQUENCE [LARGE SCALE GENOMIC DNA]</scope>
    <source>
        <strain evidence="1 2">YPD9-1</strain>
    </source>
</reference>
<organism evidence="1 2">
    <name type="scientific">Paenibacillus hexagrammi</name>
    <dbReference type="NCBI Taxonomy" id="2908839"/>
    <lineage>
        <taxon>Bacteria</taxon>
        <taxon>Bacillati</taxon>
        <taxon>Bacillota</taxon>
        <taxon>Bacilli</taxon>
        <taxon>Bacillales</taxon>
        <taxon>Paenibacillaceae</taxon>
        <taxon>Paenibacillus</taxon>
    </lineage>
</organism>
<dbReference type="PANTHER" id="PTHR48098:SF1">
    <property type="entry name" value="DIACYLGLYCEROL ACYLTRANSFERASE_MYCOLYLTRANSFERASE AG85A"/>
    <property type="match status" value="1"/>
</dbReference>
<name>A0ABY3SCR4_9BACL</name>
<sequence>MAFMQVEFFSEVLGLSSSIDVIVPQRAQGQVGITNGAFEPPYPVLYLLHGGSDNHTNWRRNTSIERYVSSLGLVVVMPAVQYSFYSNQKYGFNYFTYLSEELPRIVQDFFHVSGKREDTFAAGLSMGGTGRLSWVSLARRNLQLLLVYRAALIRGADSQTILTSGIQSCCRWRDILSVPTKSMTKVTTIWNGYWKNA</sequence>
<dbReference type="Proteomes" id="UP001649230">
    <property type="component" value="Chromosome"/>
</dbReference>